<keyword evidence="2 6" id="KW-0732">Signal</keyword>
<gene>
    <name evidence="8" type="ORF">J1C47_16865</name>
</gene>
<evidence type="ECO:0000256" key="4">
    <source>
        <dbReference type="ARBA" id="ARBA00023237"/>
    </source>
</evidence>
<feature type="signal peptide" evidence="6">
    <location>
        <begin position="1"/>
        <end position="31"/>
    </location>
</feature>
<comment type="subcellular location">
    <subcellularLocation>
        <location evidence="1">Cell outer membrane</location>
    </subcellularLocation>
</comment>
<dbReference type="InterPro" id="IPR006315">
    <property type="entry name" value="OM_autotransptr_brl_dom"/>
</dbReference>
<evidence type="ECO:0000256" key="3">
    <source>
        <dbReference type="ARBA" id="ARBA00023136"/>
    </source>
</evidence>
<feature type="chain" id="PRO_5045952944" evidence="6">
    <location>
        <begin position="32"/>
        <end position="229"/>
    </location>
</feature>
<evidence type="ECO:0000256" key="5">
    <source>
        <dbReference type="ARBA" id="ARBA00038306"/>
    </source>
</evidence>
<keyword evidence="4" id="KW-0998">Cell outer membrane</keyword>
<dbReference type="Pfam" id="PF13505">
    <property type="entry name" value="OMP_b-brl"/>
    <property type="match status" value="1"/>
</dbReference>
<keyword evidence="3" id="KW-0472">Membrane</keyword>
<dbReference type="EMBL" id="JAFMPY010000020">
    <property type="protein sequence ID" value="MBO0905317.1"/>
    <property type="molecule type" value="Genomic_DNA"/>
</dbReference>
<evidence type="ECO:0000259" key="7">
    <source>
        <dbReference type="Pfam" id="PF13505"/>
    </source>
</evidence>
<organism evidence="8 9">
    <name type="scientific">Jiella sonneratiae</name>
    <dbReference type="NCBI Taxonomy" id="2816856"/>
    <lineage>
        <taxon>Bacteria</taxon>
        <taxon>Pseudomonadati</taxon>
        <taxon>Pseudomonadota</taxon>
        <taxon>Alphaproteobacteria</taxon>
        <taxon>Hyphomicrobiales</taxon>
        <taxon>Aurantimonadaceae</taxon>
        <taxon>Jiella</taxon>
    </lineage>
</organism>
<evidence type="ECO:0000313" key="8">
    <source>
        <dbReference type="EMBL" id="MBO0905317.1"/>
    </source>
</evidence>
<dbReference type="PANTHER" id="PTHR34001:SF3">
    <property type="entry name" value="BLL7405 PROTEIN"/>
    <property type="match status" value="1"/>
</dbReference>
<dbReference type="Proteomes" id="UP000664288">
    <property type="component" value="Unassembled WGS sequence"/>
</dbReference>
<evidence type="ECO:0000256" key="6">
    <source>
        <dbReference type="SAM" id="SignalP"/>
    </source>
</evidence>
<dbReference type="RefSeq" id="WP_207351954.1">
    <property type="nucleotide sequence ID" value="NZ_JAFMPY010000020.1"/>
</dbReference>
<dbReference type="PANTHER" id="PTHR34001">
    <property type="entry name" value="BLL7405 PROTEIN"/>
    <property type="match status" value="1"/>
</dbReference>
<protein>
    <submittedName>
        <fullName evidence="8">Porin family protein</fullName>
    </submittedName>
</protein>
<sequence>MARTFRVRVRDGVLLGALLGALSLPAGRAMAADAIYEQPAYAPSPEAPSSPVYVWSGPYAGAFVGYNFTHFEDAGNVTFSADGVVGGVYAGYNFDTGPVVYGIEADIGGSGVDGSEFSPSLGADVSGEQNVFGSLRGRVGVKVDPFLVFATGGVAASRNELSLGGASDSKTSVGYTVGAGVEAKITDDVSGRLEYRYSKYGSETYDLGATSVSSGFDEHSIRAGIALKF</sequence>
<dbReference type="NCBIfam" id="TIGR01414">
    <property type="entry name" value="autotrans_barl"/>
    <property type="match status" value="1"/>
</dbReference>
<comment type="similarity">
    <text evidence="5">Belongs to the Omp25/RopB family.</text>
</comment>
<evidence type="ECO:0000256" key="2">
    <source>
        <dbReference type="ARBA" id="ARBA00022729"/>
    </source>
</evidence>
<name>A0ABS3J888_9HYPH</name>
<accession>A0ABS3J888</accession>
<keyword evidence="9" id="KW-1185">Reference proteome</keyword>
<evidence type="ECO:0000313" key="9">
    <source>
        <dbReference type="Proteomes" id="UP000664288"/>
    </source>
</evidence>
<dbReference type="Gene3D" id="2.40.160.20">
    <property type="match status" value="1"/>
</dbReference>
<dbReference type="SUPFAM" id="SSF56925">
    <property type="entry name" value="OMPA-like"/>
    <property type="match status" value="1"/>
</dbReference>
<evidence type="ECO:0000256" key="1">
    <source>
        <dbReference type="ARBA" id="ARBA00004442"/>
    </source>
</evidence>
<dbReference type="InterPro" id="IPR027385">
    <property type="entry name" value="Beta-barrel_OMP"/>
</dbReference>
<dbReference type="InterPro" id="IPR011250">
    <property type="entry name" value="OMP/PagP_B-barrel"/>
</dbReference>
<feature type="domain" description="Outer membrane protein beta-barrel" evidence="7">
    <location>
        <begin position="53"/>
        <end position="229"/>
    </location>
</feature>
<comment type="caution">
    <text evidence="8">The sequence shown here is derived from an EMBL/GenBank/DDBJ whole genome shotgun (WGS) entry which is preliminary data.</text>
</comment>
<proteinExistence type="inferred from homology"/>
<dbReference type="InterPro" id="IPR051692">
    <property type="entry name" value="OMP-like"/>
</dbReference>
<reference evidence="8 9" key="1">
    <citation type="submission" date="2021-03" db="EMBL/GenBank/DDBJ databases">
        <title>Whole genome sequence of Jiella sp. MQZ13P-4.</title>
        <authorList>
            <person name="Tuo L."/>
        </authorList>
    </citation>
    <scope>NUCLEOTIDE SEQUENCE [LARGE SCALE GENOMIC DNA]</scope>
    <source>
        <strain evidence="8 9">MQZ13P-4</strain>
    </source>
</reference>